<protein>
    <submittedName>
        <fullName evidence="1">Uncharacterized protein</fullName>
    </submittedName>
</protein>
<reference evidence="1" key="1">
    <citation type="submission" date="2019-09" db="EMBL/GenBank/DDBJ databases">
        <authorList>
            <person name="Li J."/>
        </authorList>
    </citation>
    <scope>NUCLEOTIDE SEQUENCE [LARGE SCALE GENOMIC DNA]</scope>
    <source>
        <strain evidence="1">JCM 14732</strain>
    </source>
</reference>
<comment type="caution">
    <text evidence="1">The sequence shown here is derived from an EMBL/GenBank/DDBJ whole genome shotgun (WGS) entry which is preliminary data.</text>
</comment>
<dbReference type="RefSeq" id="WP_149688721.1">
    <property type="nucleotide sequence ID" value="NZ_SDPQ02000002.1"/>
</dbReference>
<dbReference type="OrthoDB" id="190168at2"/>
<accession>A0A5M4FDE1</accession>
<dbReference type="SUPFAM" id="SSF56214">
    <property type="entry name" value="4'-phosphopantetheinyl transferase"/>
    <property type="match status" value="2"/>
</dbReference>
<gene>
    <name evidence="1" type="ORF">ESP70_007515</name>
</gene>
<evidence type="ECO:0000313" key="1">
    <source>
        <dbReference type="EMBL" id="KAA1397238.1"/>
    </source>
</evidence>
<dbReference type="Gene3D" id="3.90.470.20">
    <property type="entry name" value="4'-phosphopantetheinyl transferase domain"/>
    <property type="match status" value="2"/>
</dbReference>
<proteinExistence type="predicted"/>
<organism evidence="1 2">
    <name type="scientific">Aeromicrobium ginsengisoli</name>
    <dbReference type="NCBI Taxonomy" id="363867"/>
    <lineage>
        <taxon>Bacteria</taxon>
        <taxon>Bacillati</taxon>
        <taxon>Actinomycetota</taxon>
        <taxon>Actinomycetes</taxon>
        <taxon>Propionibacteriales</taxon>
        <taxon>Nocardioidaceae</taxon>
        <taxon>Aeromicrobium</taxon>
    </lineage>
</organism>
<dbReference type="InterPro" id="IPR037143">
    <property type="entry name" value="4-PPantetheinyl_Trfase_dom_sf"/>
</dbReference>
<name>A0A5M4FDE1_9ACTN</name>
<keyword evidence="2" id="KW-1185">Reference proteome</keyword>
<sequence length="182" mass="18603">MRHGVSGRLVVAWASTASADERLARLAEAVTGAVSGNARIVRACRACGSDRHGKPYVVGLDGPIHVNLSRSGGIAVLAVCDAGPVGIDVEALHPGGTPDVATWVRKECVVKATGHGLTIDPDLVEVTPPGSAPALVAWPETEPLDSPVWMYDVECPAGYVAAAAVLSNAAPELLMTPASPEG</sequence>
<dbReference type="Proteomes" id="UP000380867">
    <property type="component" value="Unassembled WGS sequence"/>
</dbReference>
<dbReference type="GO" id="GO:0000287">
    <property type="term" value="F:magnesium ion binding"/>
    <property type="evidence" value="ECO:0007669"/>
    <property type="project" value="InterPro"/>
</dbReference>
<dbReference type="GO" id="GO:0008897">
    <property type="term" value="F:holo-[acyl-carrier-protein] synthase activity"/>
    <property type="evidence" value="ECO:0007669"/>
    <property type="project" value="InterPro"/>
</dbReference>
<evidence type="ECO:0000313" key="2">
    <source>
        <dbReference type="Proteomes" id="UP000380867"/>
    </source>
</evidence>
<dbReference type="AlphaFoldDB" id="A0A5M4FDE1"/>
<dbReference type="EMBL" id="SDPQ02000002">
    <property type="protein sequence ID" value="KAA1397238.1"/>
    <property type="molecule type" value="Genomic_DNA"/>
</dbReference>